<keyword evidence="1" id="KW-0479">Metal-binding</keyword>
<dbReference type="Pfam" id="PF14768">
    <property type="entry name" value="RPA_interact_C"/>
    <property type="match status" value="1"/>
</dbReference>
<accession>A0A8S4SDC4</accession>
<gene>
    <name evidence="5" type="primary">jg9977</name>
    <name evidence="5" type="ORF">PAEG_LOCUS23509</name>
</gene>
<keyword evidence="2" id="KW-0863">Zinc-finger</keyword>
<evidence type="ECO:0000256" key="1">
    <source>
        <dbReference type="ARBA" id="ARBA00022723"/>
    </source>
</evidence>
<dbReference type="InterPro" id="IPR028156">
    <property type="entry name" value="RIP"/>
</dbReference>
<keyword evidence="3" id="KW-0862">Zinc</keyword>
<reference evidence="5" key="1">
    <citation type="submission" date="2022-03" db="EMBL/GenBank/DDBJ databases">
        <authorList>
            <person name="Lindestad O."/>
        </authorList>
    </citation>
    <scope>NUCLEOTIDE SEQUENCE</scope>
</reference>
<evidence type="ECO:0000313" key="5">
    <source>
        <dbReference type="EMBL" id="CAH2259122.1"/>
    </source>
</evidence>
<proteinExistence type="predicted"/>
<dbReference type="AlphaFoldDB" id="A0A8S4SDC4"/>
<dbReference type="GO" id="GO:0006606">
    <property type="term" value="P:protein import into nucleus"/>
    <property type="evidence" value="ECO:0007669"/>
    <property type="project" value="TreeGrafter"/>
</dbReference>
<dbReference type="PANTHER" id="PTHR31742">
    <property type="entry name" value="RPA-INTERACTING PROTEIN RPAIN"/>
    <property type="match status" value="1"/>
</dbReference>
<keyword evidence="6" id="KW-1185">Reference proteome</keyword>
<organism evidence="5 6">
    <name type="scientific">Pararge aegeria aegeria</name>
    <dbReference type="NCBI Taxonomy" id="348720"/>
    <lineage>
        <taxon>Eukaryota</taxon>
        <taxon>Metazoa</taxon>
        <taxon>Ecdysozoa</taxon>
        <taxon>Arthropoda</taxon>
        <taxon>Hexapoda</taxon>
        <taxon>Insecta</taxon>
        <taxon>Pterygota</taxon>
        <taxon>Neoptera</taxon>
        <taxon>Endopterygota</taxon>
        <taxon>Lepidoptera</taxon>
        <taxon>Glossata</taxon>
        <taxon>Ditrysia</taxon>
        <taxon>Papilionoidea</taxon>
        <taxon>Nymphalidae</taxon>
        <taxon>Satyrinae</taxon>
        <taxon>Satyrini</taxon>
        <taxon>Parargina</taxon>
        <taxon>Pararge</taxon>
    </lineage>
</organism>
<dbReference type="EMBL" id="CAKXAJ010026152">
    <property type="protein sequence ID" value="CAH2259122.1"/>
    <property type="molecule type" value="Genomic_DNA"/>
</dbReference>
<sequence length="208" mass="24158">MNSPKVCASPTYKNLRLKQNPSPKELKEKLRKDYKNKVQNCRNMLLNRFRGPAGETDLRSTLTNIYNDIFKDSSNEKTELLLNSEETKVLEEIKQELIQDELDWCLEEYEKAQLDDIDWSLLQDENVICPICEKNNFSLSNEILSCSLCDIKVITNKSLIDIKNKIFDSLENHSNVCNTTVQFSAVCELNETHIYFICETCMDMKLLV</sequence>
<evidence type="ECO:0000313" key="6">
    <source>
        <dbReference type="Proteomes" id="UP000838756"/>
    </source>
</evidence>
<protein>
    <submittedName>
        <fullName evidence="5">Jg9977 protein</fullName>
    </submittedName>
</protein>
<evidence type="ECO:0000259" key="4">
    <source>
        <dbReference type="Pfam" id="PF14768"/>
    </source>
</evidence>
<feature type="domain" description="RPA-interacting protein C-terminal" evidence="4">
    <location>
        <begin position="128"/>
        <end position="205"/>
    </location>
</feature>
<dbReference type="GO" id="GO:0008270">
    <property type="term" value="F:zinc ion binding"/>
    <property type="evidence" value="ECO:0007669"/>
    <property type="project" value="UniProtKB-KW"/>
</dbReference>
<evidence type="ECO:0000256" key="3">
    <source>
        <dbReference type="ARBA" id="ARBA00022833"/>
    </source>
</evidence>
<dbReference type="InterPro" id="IPR028159">
    <property type="entry name" value="RPA_interact_C_dom"/>
</dbReference>
<comment type="caution">
    <text evidence="5">The sequence shown here is derived from an EMBL/GenBank/DDBJ whole genome shotgun (WGS) entry which is preliminary data.</text>
</comment>
<dbReference type="OrthoDB" id="435311at2759"/>
<name>A0A8S4SDC4_9NEOP</name>
<dbReference type="Proteomes" id="UP000838756">
    <property type="component" value="Unassembled WGS sequence"/>
</dbReference>
<dbReference type="PANTHER" id="PTHR31742:SF1">
    <property type="entry name" value="RPA-INTERACTING PROTEIN"/>
    <property type="match status" value="1"/>
</dbReference>
<dbReference type="GO" id="GO:0005634">
    <property type="term" value="C:nucleus"/>
    <property type="evidence" value="ECO:0007669"/>
    <property type="project" value="TreeGrafter"/>
</dbReference>
<evidence type="ECO:0000256" key="2">
    <source>
        <dbReference type="ARBA" id="ARBA00022771"/>
    </source>
</evidence>